<keyword evidence="10" id="KW-1185">Reference proteome</keyword>
<reference evidence="9" key="1">
    <citation type="submission" date="2021-04" db="EMBL/GenBank/DDBJ databases">
        <authorList>
            <person name="Tunstrom K."/>
        </authorList>
    </citation>
    <scope>NUCLEOTIDE SEQUENCE</scope>
</reference>
<evidence type="ECO:0000313" key="9">
    <source>
        <dbReference type="EMBL" id="CAG4974999.1"/>
    </source>
</evidence>
<evidence type="ECO:0000313" key="10">
    <source>
        <dbReference type="Proteomes" id="UP000691718"/>
    </source>
</evidence>
<dbReference type="AlphaFoldDB" id="A0A8S3WSP2"/>
<comment type="caution">
    <text evidence="9">The sequence shown here is derived from an EMBL/GenBank/DDBJ whole genome shotgun (WGS) entry which is preliminary data.</text>
</comment>
<evidence type="ECO:0000256" key="5">
    <source>
        <dbReference type="PROSITE-ProRule" id="PRU00520"/>
    </source>
</evidence>
<dbReference type="InterPro" id="IPR020456">
    <property type="entry name" value="Acylphosphatase"/>
</dbReference>
<protein>
    <recommendedName>
        <fullName evidence="2 5">Acylphosphatase</fullName>
        <ecNumber evidence="2 5">3.6.1.7</ecNumber>
    </recommendedName>
</protein>
<sequence>MFRLLILTTVVTSLKYRTTTTVAAMAIKSVDFEVFGRVQGVFFRKYTKQQADKLGLRGWCMNTSKGTVQGQIQGPSDNVESMMQWLRSTGSPSSQIEKAEFKNEKEVSEYSFNDFSIRKDY</sequence>
<dbReference type="PROSITE" id="PS00150">
    <property type="entry name" value="ACYLPHOSPHATASE_1"/>
    <property type="match status" value="1"/>
</dbReference>
<organism evidence="9 10">
    <name type="scientific">Parnassius apollo</name>
    <name type="common">Apollo butterfly</name>
    <name type="synonym">Papilio apollo</name>
    <dbReference type="NCBI Taxonomy" id="110799"/>
    <lineage>
        <taxon>Eukaryota</taxon>
        <taxon>Metazoa</taxon>
        <taxon>Ecdysozoa</taxon>
        <taxon>Arthropoda</taxon>
        <taxon>Hexapoda</taxon>
        <taxon>Insecta</taxon>
        <taxon>Pterygota</taxon>
        <taxon>Neoptera</taxon>
        <taxon>Endopterygota</taxon>
        <taxon>Lepidoptera</taxon>
        <taxon>Glossata</taxon>
        <taxon>Ditrysia</taxon>
        <taxon>Papilionoidea</taxon>
        <taxon>Papilionidae</taxon>
        <taxon>Parnassiinae</taxon>
        <taxon>Parnassini</taxon>
        <taxon>Parnassius</taxon>
        <taxon>Parnassius</taxon>
    </lineage>
</organism>
<dbReference type="InterPro" id="IPR001792">
    <property type="entry name" value="Acylphosphatase-like_dom"/>
</dbReference>
<feature type="domain" description="Acylphosphatase-like" evidence="8">
    <location>
        <begin position="29"/>
        <end position="119"/>
    </location>
</feature>
<dbReference type="PANTHER" id="PTHR10029:SF3">
    <property type="entry name" value="ACYLPHOSPHATASE-RELATED"/>
    <property type="match status" value="1"/>
</dbReference>
<dbReference type="EC" id="3.6.1.7" evidence="2 5"/>
<evidence type="ECO:0000256" key="1">
    <source>
        <dbReference type="ARBA" id="ARBA00005614"/>
    </source>
</evidence>
<dbReference type="InterPro" id="IPR017968">
    <property type="entry name" value="Acylphosphatase_CS"/>
</dbReference>
<dbReference type="OrthoDB" id="7961613at2759"/>
<evidence type="ECO:0000256" key="3">
    <source>
        <dbReference type="ARBA" id="ARBA00022801"/>
    </source>
</evidence>
<comment type="similarity">
    <text evidence="1 7">Belongs to the acylphosphatase family.</text>
</comment>
<dbReference type="GO" id="GO:0003998">
    <property type="term" value="F:acylphosphatase activity"/>
    <property type="evidence" value="ECO:0007669"/>
    <property type="project" value="UniProtKB-EC"/>
</dbReference>
<comment type="catalytic activity">
    <reaction evidence="4 5 6">
        <text>an acyl phosphate + H2O = a carboxylate + phosphate + H(+)</text>
        <dbReference type="Rhea" id="RHEA:14965"/>
        <dbReference type="ChEBI" id="CHEBI:15377"/>
        <dbReference type="ChEBI" id="CHEBI:15378"/>
        <dbReference type="ChEBI" id="CHEBI:29067"/>
        <dbReference type="ChEBI" id="CHEBI:43474"/>
        <dbReference type="ChEBI" id="CHEBI:59918"/>
        <dbReference type="EC" id="3.6.1.7"/>
    </reaction>
</comment>
<dbReference type="Pfam" id="PF00708">
    <property type="entry name" value="Acylphosphatase"/>
    <property type="match status" value="1"/>
</dbReference>
<proteinExistence type="inferred from homology"/>
<name>A0A8S3WSP2_PARAO</name>
<dbReference type="PROSITE" id="PS00151">
    <property type="entry name" value="ACYLPHOSPHATASE_2"/>
    <property type="match status" value="1"/>
</dbReference>
<gene>
    <name evidence="9" type="ORF">PAPOLLO_LOCUS9029</name>
</gene>
<dbReference type="PANTHER" id="PTHR10029">
    <property type="entry name" value="ACYLPHOSPHATASE"/>
    <property type="match status" value="1"/>
</dbReference>
<dbReference type="Proteomes" id="UP000691718">
    <property type="component" value="Unassembled WGS sequence"/>
</dbReference>
<evidence type="ECO:0000256" key="6">
    <source>
        <dbReference type="RuleBase" id="RU000553"/>
    </source>
</evidence>
<evidence type="ECO:0000259" key="8">
    <source>
        <dbReference type="PROSITE" id="PS51160"/>
    </source>
</evidence>
<evidence type="ECO:0000256" key="7">
    <source>
        <dbReference type="RuleBase" id="RU004168"/>
    </source>
</evidence>
<keyword evidence="3 5" id="KW-0378">Hydrolase</keyword>
<feature type="active site" evidence="5">
    <location>
        <position position="44"/>
    </location>
</feature>
<dbReference type="EMBL" id="CAJQZP010000644">
    <property type="protein sequence ID" value="CAG4974999.1"/>
    <property type="molecule type" value="Genomic_DNA"/>
</dbReference>
<dbReference type="PROSITE" id="PS51160">
    <property type="entry name" value="ACYLPHOSPHATASE_3"/>
    <property type="match status" value="1"/>
</dbReference>
<accession>A0A8S3WSP2</accession>
<evidence type="ECO:0000256" key="4">
    <source>
        <dbReference type="ARBA" id="ARBA00047645"/>
    </source>
</evidence>
<dbReference type="FunFam" id="3.30.70.100:FF:000011">
    <property type="entry name" value="Acylphosphatase"/>
    <property type="match status" value="1"/>
</dbReference>
<feature type="active site" evidence="5">
    <location>
        <position position="62"/>
    </location>
</feature>
<evidence type="ECO:0000256" key="2">
    <source>
        <dbReference type="ARBA" id="ARBA00012150"/>
    </source>
</evidence>